<dbReference type="InterPro" id="IPR006597">
    <property type="entry name" value="Sel1-like"/>
</dbReference>
<proteinExistence type="predicted"/>
<evidence type="ECO:0000313" key="2">
    <source>
        <dbReference type="Proteomes" id="UP000197290"/>
    </source>
</evidence>
<comment type="caution">
    <text evidence="1">The sequence shown here is derived from an EMBL/GenBank/DDBJ whole genome shotgun (WGS) entry which is preliminary data.</text>
</comment>
<dbReference type="Proteomes" id="UP000197290">
    <property type="component" value="Unassembled WGS sequence"/>
</dbReference>
<dbReference type="AlphaFoldDB" id="A0A245ZF36"/>
<dbReference type="SUPFAM" id="SSF81901">
    <property type="entry name" value="HCP-like"/>
    <property type="match status" value="1"/>
</dbReference>
<protein>
    <submittedName>
        <fullName evidence="1">Sel1 repeat protein</fullName>
    </submittedName>
</protein>
<organism evidence="1 2">
    <name type="scientific">Sphingomonas dokdonensis</name>
    <dbReference type="NCBI Taxonomy" id="344880"/>
    <lineage>
        <taxon>Bacteria</taxon>
        <taxon>Pseudomonadati</taxon>
        <taxon>Pseudomonadota</taxon>
        <taxon>Alphaproteobacteria</taxon>
        <taxon>Sphingomonadales</taxon>
        <taxon>Sphingomonadaceae</taxon>
        <taxon>Sphingomonas</taxon>
    </lineage>
</organism>
<evidence type="ECO:0000313" key="1">
    <source>
        <dbReference type="EMBL" id="OWK28366.1"/>
    </source>
</evidence>
<name>A0A245ZF36_9SPHN</name>
<dbReference type="Gene3D" id="1.25.40.10">
    <property type="entry name" value="Tetratricopeptide repeat domain"/>
    <property type="match status" value="1"/>
</dbReference>
<dbReference type="OrthoDB" id="5321503at2"/>
<gene>
    <name evidence="1" type="ORF">SPDO_27680</name>
</gene>
<dbReference type="RefSeq" id="WP_088368090.1">
    <property type="nucleotide sequence ID" value="NZ_NBBI01000006.1"/>
</dbReference>
<dbReference type="InterPro" id="IPR011990">
    <property type="entry name" value="TPR-like_helical_dom_sf"/>
</dbReference>
<reference evidence="1 2" key="1">
    <citation type="submission" date="2017-03" db="EMBL/GenBank/DDBJ databases">
        <title>Genome sequence of Sphingomonas dokdonensis DSM 21029.</title>
        <authorList>
            <person name="Poehlein A."/>
            <person name="Wuebbeler J.H."/>
            <person name="Steinbuechel A."/>
            <person name="Daniel R."/>
        </authorList>
    </citation>
    <scope>NUCLEOTIDE SEQUENCE [LARGE SCALE GENOMIC DNA]</scope>
    <source>
        <strain evidence="1 2">DSM 21029</strain>
    </source>
</reference>
<dbReference type="SMART" id="SM00671">
    <property type="entry name" value="SEL1"/>
    <property type="match status" value="1"/>
</dbReference>
<accession>A0A245ZF36</accession>
<keyword evidence="2" id="KW-1185">Reference proteome</keyword>
<sequence>MGTSLKNAQLLLDSRLPAAMHGDGNACYDLGVAYSTGTDGADYDLVEAHKWFNLAAVAGNALAQAARAEIADDMSAREIAAAQRAARDILATNQRRAA</sequence>
<dbReference type="EMBL" id="NBBI01000006">
    <property type="protein sequence ID" value="OWK28366.1"/>
    <property type="molecule type" value="Genomic_DNA"/>
</dbReference>